<feature type="region of interest" description="Disordered" evidence="1">
    <location>
        <begin position="1"/>
        <end position="25"/>
    </location>
</feature>
<name>A0A6A5VGZ7_9PLEO</name>
<evidence type="ECO:0000313" key="2">
    <source>
        <dbReference type="EMBL" id="KAF1976441.1"/>
    </source>
</evidence>
<feature type="compositionally biased region" description="Polar residues" evidence="1">
    <location>
        <begin position="132"/>
        <end position="142"/>
    </location>
</feature>
<dbReference type="Proteomes" id="UP000800036">
    <property type="component" value="Unassembled WGS sequence"/>
</dbReference>
<accession>A0A6A5VGZ7</accession>
<evidence type="ECO:0000313" key="3">
    <source>
        <dbReference type="Proteomes" id="UP000800036"/>
    </source>
</evidence>
<evidence type="ECO:0000256" key="1">
    <source>
        <dbReference type="SAM" id="MobiDB-lite"/>
    </source>
</evidence>
<organism evidence="2 3">
    <name type="scientific">Bimuria novae-zelandiae CBS 107.79</name>
    <dbReference type="NCBI Taxonomy" id="1447943"/>
    <lineage>
        <taxon>Eukaryota</taxon>
        <taxon>Fungi</taxon>
        <taxon>Dikarya</taxon>
        <taxon>Ascomycota</taxon>
        <taxon>Pezizomycotina</taxon>
        <taxon>Dothideomycetes</taxon>
        <taxon>Pleosporomycetidae</taxon>
        <taxon>Pleosporales</taxon>
        <taxon>Massarineae</taxon>
        <taxon>Didymosphaeriaceae</taxon>
        <taxon>Bimuria</taxon>
    </lineage>
</organism>
<gene>
    <name evidence="2" type="ORF">BU23DRAFT_48571</name>
</gene>
<feature type="region of interest" description="Disordered" evidence="1">
    <location>
        <begin position="366"/>
        <end position="478"/>
    </location>
</feature>
<feature type="region of interest" description="Disordered" evidence="1">
    <location>
        <begin position="226"/>
        <end position="254"/>
    </location>
</feature>
<feature type="compositionally biased region" description="Polar residues" evidence="1">
    <location>
        <begin position="408"/>
        <end position="424"/>
    </location>
</feature>
<protein>
    <submittedName>
        <fullName evidence="2">Uncharacterized protein</fullName>
    </submittedName>
</protein>
<dbReference type="OrthoDB" id="3945111at2759"/>
<feature type="region of interest" description="Disordered" evidence="1">
    <location>
        <begin position="119"/>
        <end position="157"/>
    </location>
</feature>
<reference evidence="2" key="1">
    <citation type="journal article" date="2020" name="Stud. Mycol.">
        <title>101 Dothideomycetes genomes: a test case for predicting lifestyles and emergence of pathogens.</title>
        <authorList>
            <person name="Haridas S."/>
            <person name="Albert R."/>
            <person name="Binder M."/>
            <person name="Bloem J."/>
            <person name="Labutti K."/>
            <person name="Salamov A."/>
            <person name="Andreopoulos B."/>
            <person name="Baker S."/>
            <person name="Barry K."/>
            <person name="Bills G."/>
            <person name="Bluhm B."/>
            <person name="Cannon C."/>
            <person name="Castanera R."/>
            <person name="Culley D."/>
            <person name="Daum C."/>
            <person name="Ezra D."/>
            <person name="Gonzalez J."/>
            <person name="Henrissat B."/>
            <person name="Kuo A."/>
            <person name="Liang C."/>
            <person name="Lipzen A."/>
            <person name="Lutzoni F."/>
            <person name="Magnuson J."/>
            <person name="Mondo S."/>
            <person name="Nolan M."/>
            <person name="Ohm R."/>
            <person name="Pangilinan J."/>
            <person name="Park H.-J."/>
            <person name="Ramirez L."/>
            <person name="Alfaro M."/>
            <person name="Sun H."/>
            <person name="Tritt A."/>
            <person name="Yoshinaga Y."/>
            <person name="Zwiers L.-H."/>
            <person name="Turgeon B."/>
            <person name="Goodwin S."/>
            <person name="Spatafora J."/>
            <person name="Crous P."/>
            <person name="Grigoriev I."/>
        </authorList>
    </citation>
    <scope>NUCLEOTIDE SEQUENCE</scope>
    <source>
        <strain evidence="2">CBS 107.79</strain>
    </source>
</reference>
<keyword evidence="3" id="KW-1185">Reference proteome</keyword>
<dbReference type="EMBL" id="ML976667">
    <property type="protein sequence ID" value="KAF1976441.1"/>
    <property type="molecule type" value="Genomic_DNA"/>
</dbReference>
<sequence>MDSPLPTPLRRDTVSTTSSDKLPSLPSGRWPLTIHGNCSRCGHHHKAVMIQISVVEGICEASHVTCERCDQKWLTIGGVNTTQISLLSTITRDLDHGEINFRYTLFSMVRSAASIASPTALSNVPEDPSPTPSRSSSGQARGTQLRHADTGIQNTSVHDNEAATTSGIDANPSHLPDRIVKDYEASSRPLLTKVKRKLKNTIGMLRKVQTKKSRQAQEGTREIVDEHLEPQLPHALSEESVNSDMASGDGEHAHENPAMTAAQAIEDLKSFDKEVIRNMTSQQRKDWIREHITAFKCRCSHECVCKRRHSASSATERSSIRQYRVPSIGSSFQRVALGQMGSQFDVLPGALFTHTGPLTISATRISEADTAVDRQSTAPSPRHSRLDSTQSAHRSRSPRPASLLQARRSWQPSRNTRGQRNSMDSMLAGSTVRSSWRGPARLSNTSLAPTLAVGNDAQEQAAASEPVVREDAPASSTS</sequence>
<proteinExistence type="predicted"/>
<dbReference type="AlphaFoldDB" id="A0A6A5VGZ7"/>